<dbReference type="AlphaFoldDB" id="A0AA49Q425"/>
<evidence type="ECO:0008006" key="5">
    <source>
        <dbReference type="Google" id="ProtNLM"/>
    </source>
</evidence>
<feature type="signal peptide" evidence="1">
    <location>
        <begin position="1"/>
        <end position="21"/>
    </location>
</feature>
<dbReference type="KEGG" id="pspc:Strain318_000692"/>
<accession>A0AA49Q425</accession>
<evidence type="ECO:0000313" key="2">
    <source>
        <dbReference type="EMBL" id="WKW11441.1"/>
    </source>
</evidence>
<evidence type="ECO:0000256" key="1">
    <source>
        <dbReference type="SAM" id="SignalP"/>
    </source>
</evidence>
<organism evidence="2">
    <name type="scientific">Pseudogemmatithrix spongiicola</name>
    <dbReference type="NCBI Taxonomy" id="3062599"/>
    <lineage>
        <taxon>Bacteria</taxon>
        <taxon>Pseudomonadati</taxon>
        <taxon>Gemmatimonadota</taxon>
        <taxon>Gemmatimonadia</taxon>
        <taxon>Gemmatimonadales</taxon>
        <taxon>Gemmatimonadaceae</taxon>
        <taxon>Pseudogemmatithrix</taxon>
    </lineage>
</organism>
<feature type="chain" id="PRO_5041362094" description="Outer membrane protein beta-barrel domain-containing protein" evidence="1">
    <location>
        <begin position="22"/>
        <end position="154"/>
    </location>
</feature>
<accession>A0AA49Q725</accession>
<dbReference type="RefSeq" id="WP_367887139.1">
    <property type="nucleotide sequence ID" value="NZ_CP130612.1"/>
</dbReference>
<evidence type="ECO:0000313" key="4">
    <source>
        <dbReference type="Proteomes" id="UP001229955"/>
    </source>
</evidence>
<dbReference type="Proteomes" id="UP001229955">
    <property type="component" value="Chromosome"/>
</dbReference>
<evidence type="ECO:0000313" key="3">
    <source>
        <dbReference type="EMBL" id="WKW14351.1"/>
    </source>
</evidence>
<keyword evidence="1" id="KW-0732">Signal</keyword>
<keyword evidence="4" id="KW-1185">Reference proteome</keyword>
<dbReference type="EMBL" id="CP130613">
    <property type="protein sequence ID" value="WKW14351.1"/>
    <property type="molecule type" value="Genomic_DNA"/>
</dbReference>
<protein>
    <recommendedName>
        <fullName evidence="5">Outer membrane protein beta-barrel domain-containing protein</fullName>
    </recommendedName>
</protein>
<reference evidence="2" key="1">
    <citation type="submission" date="2023-07" db="EMBL/GenBank/DDBJ databases">
        <authorList>
            <person name="Haufschild T."/>
            <person name="Kallscheuer N."/>
            <person name="Hammer J."/>
            <person name="Kohn T."/>
            <person name="Kabuu M."/>
            <person name="Jogler M."/>
            <person name="Wohfarth N."/>
            <person name="Heuer A."/>
            <person name="Rohde M."/>
            <person name="van Teeseling M.C.F."/>
            <person name="Jogler C."/>
        </authorList>
    </citation>
    <scope>NUCLEOTIDE SEQUENCE</scope>
    <source>
        <strain evidence="2">Strain 138</strain>
        <strain evidence="3">Strain 318</strain>
    </source>
</reference>
<dbReference type="EMBL" id="CP130612">
    <property type="protein sequence ID" value="WKW11441.1"/>
    <property type="molecule type" value="Genomic_DNA"/>
</dbReference>
<sequence>MLRRILAVSAFLALAAAPAQAQIPLLDIRLGAHGALPQGDFADTHDAGVGAYFRAGVPLLFFKAMGSVTYTQFKSANPLNDDVQELMLQAGPHFSPLPLLDVGAEFGYTTDAKEWAFAPNVSVGLLMLEATASYVKPFKNGANSWVTLGVGLRF</sequence>
<gene>
    <name evidence="2" type="ORF">Strain138_000692</name>
    <name evidence="3" type="ORF">Strain318_000692</name>
</gene>
<proteinExistence type="predicted"/>
<name>A0AA49Q425_9BACT</name>